<evidence type="ECO:0000313" key="1">
    <source>
        <dbReference type="EMBL" id="SFR84722.1"/>
    </source>
</evidence>
<dbReference type="STRING" id="1166337.SAMN05192580_1170"/>
<dbReference type="OrthoDB" id="123525at2"/>
<proteinExistence type="predicted"/>
<dbReference type="RefSeq" id="WP_093312099.1">
    <property type="nucleotide sequence ID" value="NZ_FOZG01000001.1"/>
</dbReference>
<protein>
    <submittedName>
        <fullName evidence="1">Uncharacterized protein</fullName>
    </submittedName>
</protein>
<reference evidence="1 2" key="1">
    <citation type="submission" date="2016-10" db="EMBL/GenBank/DDBJ databases">
        <authorList>
            <person name="de Groot N.N."/>
        </authorList>
    </citation>
    <scope>NUCLEOTIDE SEQUENCE [LARGE SCALE GENOMIC DNA]</scope>
    <source>
        <strain evidence="1 2">S5-249</strain>
    </source>
</reference>
<sequence>MGTGNNIRPLRDMARRVASIYLLPKTEMAATRDFTGRPADRVREARGRYVSDALTIIAAWRAAKCPKANVPNIAGFEEWSDLCRHSLIWLGEPDPATSLIEQIMHDPDREQLGNLLLAWKDAFGQRGTLVRQVLKHIDNDKHGDLHDAVMDLPCVERGFVNQSKFGRYLARNRNRIVNGLQLLEAPHSERRAWAVMAVSSEPAAALPVMPAAPEDFAGYWPNDLRERAQASALNPSSPQS</sequence>
<organism evidence="1 2">
    <name type="scientific">Sphingomonas jatrophae</name>
    <dbReference type="NCBI Taxonomy" id="1166337"/>
    <lineage>
        <taxon>Bacteria</taxon>
        <taxon>Pseudomonadati</taxon>
        <taxon>Pseudomonadota</taxon>
        <taxon>Alphaproteobacteria</taxon>
        <taxon>Sphingomonadales</taxon>
        <taxon>Sphingomonadaceae</taxon>
        <taxon>Sphingomonas</taxon>
    </lineage>
</organism>
<gene>
    <name evidence="1" type="ORF">SAMN05192580_1170</name>
</gene>
<name>A0A1I6K0E9_9SPHN</name>
<dbReference type="EMBL" id="FOZG01000001">
    <property type="protein sequence ID" value="SFR84722.1"/>
    <property type="molecule type" value="Genomic_DNA"/>
</dbReference>
<evidence type="ECO:0000313" key="2">
    <source>
        <dbReference type="Proteomes" id="UP000198824"/>
    </source>
</evidence>
<keyword evidence="2" id="KW-1185">Reference proteome</keyword>
<dbReference type="AlphaFoldDB" id="A0A1I6K0E9"/>
<accession>A0A1I6K0E9</accession>
<dbReference type="Proteomes" id="UP000198824">
    <property type="component" value="Unassembled WGS sequence"/>
</dbReference>